<reference evidence="5" key="1">
    <citation type="submission" date="2022-12" db="EMBL/GenBank/DDBJ databases">
        <authorList>
            <person name="Petersen C."/>
        </authorList>
    </citation>
    <scope>NUCLEOTIDE SEQUENCE</scope>
    <source>
        <strain evidence="5">IBT 17660</strain>
    </source>
</reference>
<evidence type="ECO:0000256" key="2">
    <source>
        <dbReference type="ARBA" id="ARBA00022630"/>
    </source>
</evidence>
<evidence type="ECO:0000313" key="5">
    <source>
        <dbReference type="EMBL" id="KAJ5455005.1"/>
    </source>
</evidence>
<dbReference type="Gene3D" id="3.30.9.10">
    <property type="entry name" value="D-Amino Acid Oxidase, subunit A, domain 2"/>
    <property type="match status" value="1"/>
</dbReference>
<dbReference type="GO" id="GO:0071949">
    <property type="term" value="F:FAD binding"/>
    <property type="evidence" value="ECO:0007669"/>
    <property type="project" value="InterPro"/>
</dbReference>
<dbReference type="PANTHER" id="PTHR11530:SF11">
    <property type="entry name" value="D-ASPARTATE OXIDASE"/>
    <property type="match status" value="1"/>
</dbReference>
<organism evidence="5 6">
    <name type="scientific">Penicillium desertorum</name>
    <dbReference type="NCBI Taxonomy" id="1303715"/>
    <lineage>
        <taxon>Eukaryota</taxon>
        <taxon>Fungi</taxon>
        <taxon>Dikarya</taxon>
        <taxon>Ascomycota</taxon>
        <taxon>Pezizomycotina</taxon>
        <taxon>Eurotiomycetes</taxon>
        <taxon>Eurotiomycetidae</taxon>
        <taxon>Eurotiales</taxon>
        <taxon>Aspergillaceae</taxon>
        <taxon>Penicillium</taxon>
    </lineage>
</organism>
<dbReference type="AlphaFoldDB" id="A0A9X0BFN7"/>
<accession>A0A9X0BFN7</accession>
<dbReference type="PANTHER" id="PTHR11530">
    <property type="entry name" value="D-AMINO ACID OXIDASE"/>
    <property type="match status" value="1"/>
</dbReference>
<dbReference type="OrthoDB" id="2015447at2759"/>
<comment type="caution">
    <text evidence="5">The sequence shown here is derived from an EMBL/GenBank/DDBJ whole genome shotgun (WGS) entry which is preliminary data.</text>
</comment>
<dbReference type="GO" id="GO:0019478">
    <property type="term" value="P:D-amino acid catabolic process"/>
    <property type="evidence" value="ECO:0007669"/>
    <property type="project" value="TreeGrafter"/>
</dbReference>
<protein>
    <recommendedName>
        <fullName evidence="7">FAD dependent oxidoreductase domain-containing protein</fullName>
    </recommendedName>
</protein>
<sequence length="119" mass="13102">MLDLDGNLADVVRGIKQVGKAYSHVDKETKQDIFNRVNENVPETFPNANASDYEIIRDNVAIRPGRPSSVRVEREQISNENIVYAYGTAGGGYVFSFGVAKAAVALIDEVLYEPIKAKL</sequence>
<evidence type="ECO:0000256" key="3">
    <source>
        <dbReference type="ARBA" id="ARBA00022827"/>
    </source>
</evidence>
<dbReference type="Proteomes" id="UP001147760">
    <property type="component" value="Unassembled WGS sequence"/>
</dbReference>
<evidence type="ECO:0000256" key="1">
    <source>
        <dbReference type="ARBA" id="ARBA00001974"/>
    </source>
</evidence>
<dbReference type="EMBL" id="JAPWDO010000010">
    <property type="protein sequence ID" value="KAJ5455005.1"/>
    <property type="molecule type" value="Genomic_DNA"/>
</dbReference>
<keyword evidence="6" id="KW-1185">Reference proteome</keyword>
<reference evidence="5" key="2">
    <citation type="journal article" date="2023" name="IMA Fungus">
        <title>Comparative genomic study of the Penicillium genus elucidates a diverse pangenome and 15 lateral gene transfer events.</title>
        <authorList>
            <person name="Petersen C."/>
            <person name="Sorensen T."/>
            <person name="Nielsen M.R."/>
            <person name="Sondergaard T.E."/>
            <person name="Sorensen J.L."/>
            <person name="Fitzpatrick D.A."/>
            <person name="Frisvad J.C."/>
            <person name="Nielsen K.L."/>
        </authorList>
    </citation>
    <scope>NUCLEOTIDE SEQUENCE</scope>
    <source>
        <strain evidence="5">IBT 17660</strain>
    </source>
</reference>
<name>A0A9X0BFN7_9EURO</name>
<evidence type="ECO:0008006" key="7">
    <source>
        <dbReference type="Google" id="ProtNLM"/>
    </source>
</evidence>
<keyword evidence="4" id="KW-0560">Oxidoreductase</keyword>
<dbReference type="GO" id="GO:0005737">
    <property type="term" value="C:cytoplasm"/>
    <property type="evidence" value="ECO:0007669"/>
    <property type="project" value="TreeGrafter"/>
</dbReference>
<dbReference type="GO" id="GO:0003884">
    <property type="term" value="F:D-amino-acid oxidase activity"/>
    <property type="evidence" value="ECO:0007669"/>
    <property type="project" value="InterPro"/>
</dbReference>
<proteinExistence type="predicted"/>
<dbReference type="Gene3D" id="3.40.50.720">
    <property type="entry name" value="NAD(P)-binding Rossmann-like Domain"/>
    <property type="match status" value="1"/>
</dbReference>
<keyword evidence="2" id="KW-0285">Flavoprotein</keyword>
<evidence type="ECO:0000313" key="6">
    <source>
        <dbReference type="Proteomes" id="UP001147760"/>
    </source>
</evidence>
<gene>
    <name evidence="5" type="ORF">N7530_012774</name>
</gene>
<dbReference type="InterPro" id="IPR023209">
    <property type="entry name" value="DAO"/>
</dbReference>
<keyword evidence="3" id="KW-0274">FAD</keyword>
<comment type="cofactor">
    <cofactor evidence="1">
        <name>FAD</name>
        <dbReference type="ChEBI" id="CHEBI:57692"/>
    </cofactor>
</comment>
<evidence type="ECO:0000256" key="4">
    <source>
        <dbReference type="ARBA" id="ARBA00023002"/>
    </source>
</evidence>